<accession>A0A059KK41</accession>
<name>A0A059KK41_9BURK</name>
<dbReference type="AlphaFoldDB" id="A0A059KK41"/>
<reference evidence="3 4" key="1">
    <citation type="journal article" date="2014" name="FEMS Microbiol. Ecol.">
        <title>Sphaerotilus natans encrusted with nanoball-shaped Fe(III) oxide minerals formed by nitrate-reducing mixotrophic Fe(II) oxidation.</title>
        <authorList>
            <person name="Park S."/>
            <person name="Kim D.H."/>
            <person name="Lee J.H."/>
            <person name="Hur H.G."/>
        </authorList>
    </citation>
    <scope>NUCLEOTIDE SEQUENCE [LARGE SCALE GENOMIC DNA]</scope>
    <source>
        <strain evidence="3 4">DSM 6575</strain>
    </source>
</reference>
<dbReference type="Proteomes" id="UP000026714">
    <property type="component" value="Unassembled WGS sequence"/>
</dbReference>
<feature type="region of interest" description="Disordered" evidence="1">
    <location>
        <begin position="144"/>
        <end position="168"/>
    </location>
</feature>
<dbReference type="RefSeq" id="WP_051631996.1">
    <property type="nucleotide sequence ID" value="NZ_AZRA01000066.1"/>
</dbReference>
<sequence>MSLSLSSPRSLVLALFGTACLIGSLPASASTAAKKKPAAPVEAPLADLAPEQVANAERVHVGDQDCEFRQQVKVQRHHAKDGYFHLNFKGKQYTMAPEPTTTGAVRLEDKKNGLVWIQIANKSMLMNARAGQRLVDECVHPNQKMPPAAPVDPVTSAVSTAEPVAQAR</sequence>
<feature type="chain" id="PRO_5001575948" evidence="2">
    <location>
        <begin position="30"/>
        <end position="168"/>
    </location>
</feature>
<comment type="caution">
    <text evidence="3">The sequence shown here is derived from an EMBL/GenBank/DDBJ whole genome shotgun (WGS) entry which is preliminary data.</text>
</comment>
<evidence type="ECO:0000256" key="1">
    <source>
        <dbReference type="SAM" id="MobiDB-lite"/>
    </source>
</evidence>
<dbReference type="PATRIC" id="fig|1286631.3.peg.2507"/>
<gene>
    <name evidence="3" type="ORF">X805_25600</name>
</gene>
<dbReference type="eggNOG" id="ENOG5031T51">
    <property type="taxonomic scope" value="Bacteria"/>
</dbReference>
<protein>
    <submittedName>
        <fullName evidence="3">Putative signal peptide protein</fullName>
    </submittedName>
</protein>
<keyword evidence="2" id="KW-0732">Signal</keyword>
<evidence type="ECO:0000313" key="4">
    <source>
        <dbReference type="Proteomes" id="UP000026714"/>
    </source>
</evidence>
<feature type="signal peptide" evidence="2">
    <location>
        <begin position="1"/>
        <end position="29"/>
    </location>
</feature>
<organism evidence="3 4">
    <name type="scientific">Sphaerotilus natans subsp. natans DSM 6575</name>
    <dbReference type="NCBI Taxonomy" id="1286631"/>
    <lineage>
        <taxon>Bacteria</taxon>
        <taxon>Pseudomonadati</taxon>
        <taxon>Pseudomonadota</taxon>
        <taxon>Betaproteobacteria</taxon>
        <taxon>Burkholderiales</taxon>
        <taxon>Sphaerotilaceae</taxon>
        <taxon>Sphaerotilus</taxon>
    </lineage>
</organism>
<dbReference type="EMBL" id="AZRA01000066">
    <property type="protein sequence ID" value="KDB51831.1"/>
    <property type="molecule type" value="Genomic_DNA"/>
</dbReference>
<evidence type="ECO:0000256" key="2">
    <source>
        <dbReference type="SAM" id="SignalP"/>
    </source>
</evidence>
<proteinExistence type="predicted"/>
<evidence type="ECO:0000313" key="3">
    <source>
        <dbReference type="EMBL" id="KDB51831.1"/>
    </source>
</evidence>
<dbReference type="STRING" id="34103.SAMN05421778_10353"/>
<keyword evidence="4" id="KW-1185">Reference proteome</keyword>